<keyword evidence="2" id="KW-1185">Reference proteome</keyword>
<dbReference type="Proteomes" id="UP001165064">
    <property type="component" value="Unassembled WGS sequence"/>
</dbReference>
<reference evidence="1" key="1">
    <citation type="submission" date="2023-04" db="EMBL/GenBank/DDBJ databases">
        <title>Ambrosiozyma monospora NBRC 10751.</title>
        <authorList>
            <person name="Ichikawa N."/>
            <person name="Sato H."/>
            <person name="Tonouchi N."/>
        </authorList>
    </citation>
    <scope>NUCLEOTIDE SEQUENCE</scope>
    <source>
        <strain evidence="1">NBRC 10751</strain>
    </source>
</reference>
<comment type="caution">
    <text evidence="1">The sequence shown here is derived from an EMBL/GenBank/DDBJ whole genome shotgun (WGS) entry which is preliminary data.</text>
</comment>
<organism evidence="1 2">
    <name type="scientific">Ambrosiozyma monospora</name>
    <name type="common">Yeast</name>
    <name type="synonym">Endomycopsis monosporus</name>
    <dbReference type="NCBI Taxonomy" id="43982"/>
    <lineage>
        <taxon>Eukaryota</taxon>
        <taxon>Fungi</taxon>
        <taxon>Dikarya</taxon>
        <taxon>Ascomycota</taxon>
        <taxon>Saccharomycotina</taxon>
        <taxon>Pichiomycetes</taxon>
        <taxon>Pichiales</taxon>
        <taxon>Pichiaceae</taxon>
        <taxon>Ambrosiozyma</taxon>
    </lineage>
</organism>
<protein>
    <submittedName>
        <fullName evidence="1">Unnamed protein product</fullName>
    </submittedName>
</protein>
<dbReference type="EMBL" id="BSXS01017292">
    <property type="protein sequence ID" value="GMF08743.1"/>
    <property type="molecule type" value="Genomic_DNA"/>
</dbReference>
<gene>
    <name evidence="1" type="ORF">Amon02_001335300</name>
</gene>
<proteinExistence type="predicted"/>
<name>A0ACB5UDQ9_AMBMO</name>
<sequence>MPLQNESSRTESQSSSTSKQAYYTNKITESSSTENNSSLLLTDDFFNKDIIRYVKTDFLNTWSKVNENDKGGNTNDDIQRRIKLALDPTKILNPNVGIQVYVDN</sequence>
<evidence type="ECO:0000313" key="2">
    <source>
        <dbReference type="Proteomes" id="UP001165064"/>
    </source>
</evidence>
<accession>A0ACB5UDQ9</accession>
<evidence type="ECO:0000313" key="1">
    <source>
        <dbReference type="EMBL" id="GMF08743.1"/>
    </source>
</evidence>